<dbReference type="EMBL" id="MN739489">
    <property type="protein sequence ID" value="QHT08042.1"/>
    <property type="molecule type" value="Genomic_DNA"/>
</dbReference>
<sequence>MTRFSKAADGHYHIHGRKFQILIGSRAEVFHGTAYKTAGGLTKVDLIQNKNGRIVSKVKHATAKKEKRLVKAGYGTKKGKFGYVKLTGTRKSRK</sequence>
<dbReference type="InterPro" id="IPR043928">
    <property type="entry name" value="DNVP"/>
</dbReference>
<reference evidence="1" key="1">
    <citation type="journal article" date="2020" name="Nature">
        <title>Giant virus diversity and host interactions through global metagenomics.</title>
        <authorList>
            <person name="Schulz F."/>
            <person name="Roux S."/>
            <person name="Paez-Espino D."/>
            <person name="Jungbluth S."/>
            <person name="Walsh D.A."/>
            <person name="Denef V.J."/>
            <person name="McMahon K.D."/>
            <person name="Konstantinidis K.T."/>
            <person name="Eloe-Fadrosh E.A."/>
            <person name="Kyrpides N.C."/>
            <person name="Woyke T."/>
        </authorList>
    </citation>
    <scope>NUCLEOTIDE SEQUENCE</scope>
    <source>
        <strain evidence="1">GVMAG-M-3300022752-39</strain>
        <strain evidence="2">GVMAG-M-3300023179-86</strain>
    </source>
</reference>
<organism evidence="1">
    <name type="scientific">viral metagenome</name>
    <dbReference type="NCBI Taxonomy" id="1070528"/>
    <lineage>
        <taxon>unclassified sequences</taxon>
        <taxon>metagenomes</taxon>
        <taxon>organismal metagenomes</taxon>
    </lineage>
</organism>
<accession>A0A6C0CV61</accession>
<proteinExistence type="predicted"/>
<dbReference type="Pfam" id="PF19060">
    <property type="entry name" value="DVNP"/>
    <property type="match status" value="1"/>
</dbReference>
<evidence type="ECO:0000313" key="2">
    <source>
        <dbReference type="EMBL" id="QHT77103.1"/>
    </source>
</evidence>
<dbReference type="GO" id="GO:0003677">
    <property type="term" value="F:DNA binding"/>
    <property type="evidence" value="ECO:0007669"/>
    <property type="project" value="InterPro"/>
</dbReference>
<dbReference type="AlphaFoldDB" id="A0A6C0CV61"/>
<dbReference type="GO" id="GO:0051276">
    <property type="term" value="P:chromosome organization"/>
    <property type="evidence" value="ECO:0007669"/>
    <property type="project" value="InterPro"/>
</dbReference>
<evidence type="ECO:0000313" key="1">
    <source>
        <dbReference type="EMBL" id="QHT08042.1"/>
    </source>
</evidence>
<dbReference type="EMBL" id="MN739916">
    <property type="protein sequence ID" value="QHT77103.1"/>
    <property type="molecule type" value="Genomic_DNA"/>
</dbReference>
<protein>
    <submittedName>
        <fullName evidence="1">Uncharacterized protein</fullName>
    </submittedName>
</protein>
<name>A0A6C0CV61_9ZZZZ</name>